<dbReference type="InterPro" id="IPR008271">
    <property type="entry name" value="Ser/Thr_kinase_AS"/>
</dbReference>
<dbReference type="SUPFAM" id="SSF56112">
    <property type="entry name" value="Protein kinase-like (PK-like)"/>
    <property type="match status" value="1"/>
</dbReference>
<dbReference type="SMART" id="SM00220">
    <property type="entry name" value="S_TKc"/>
    <property type="match status" value="1"/>
</dbReference>
<evidence type="ECO:0000256" key="7">
    <source>
        <dbReference type="PROSITE-ProRule" id="PRU10141"/>
    </source>
</evidence>
<organism evidence="11 12">
    <name type="scientific">Streptomyces coeruleoprunus</name>
    <dbReference type="NCBI Taxonomy" id="285563"/>
    <lineage>
        <taxon>Bacteria</taxon>
        <taxon>Bacillati</taxon>
        <taxon>Actinomycetota</taxon>
        <taxon>Actinomycetes</taxon>
        <taxon>Kitasatosporales</taxon>
        <taxon>Streptomycetaceae</taxon>
        <taxon>Streptomyces</taxon>
    </lineage>
</organism>
<evidence type="ECO:0000256" key="1">
    <source>
        <dbReference type="ARBA" id="ARBA00012513"/>
    </source>
</evidence>
<reference evidence="12" key="1">
    <citation type="journal article" date="2019" name="Int. J. Syst. Evol. Microbiol.">
        <title>The Global Catalogue of Microorganisms (GCM) 10K type strain sequencing project: providing services to taxonomists for standard genome sequencing and annotation.</title>
        <authorList>
            <consortium name="The Broad Institute Genomics Platform"/>
            <consortium name="The Broad Institute Genome Sequencing Center for Infectious Disease"/>
            <person name="Wu L."/>
            <person name="Ma J."/>
        </authorList>
    </citation>
    <scope>NUCLEOTIDE SEQUENCE [LARGE SCALE GENOMIC DNA]</scope>
    <source>
        <strain evidence="12">CGMCC 4.1648</strain>
    </source>
</reference>
<name>A0ABV9XN65_9ACTN</name>
<sequence>MHRRGETIDGRYRLEGLLGRGGMGEVWSAEDVKLGRLVAIKFLRLPSPGAAGATTVQDAIVRFENEARLLARVGHDNVVTVHDWGRGRGDSGGDFYMTMELLEGRTLDQLLADGPPAGQLPPLADVVEWAARICDVLVAAHAKGVIHRDIKPSNVLVTRGGAVKVLDFGIAKLVESSGPQLTGTVIGTPPYMAPEQFTGHASAASDLFALGCLLYALVTGAPPARSGVAPVAVRPKNVRTDLPSALDDLIHRLLRQDPAARPANAAEVRRTLTRVASTLAARPEPARPQPRPRAQSGLGAAPVPPLLGQGPGPARQVAPRPAGAARPEPGLAAFRDLGLPAPPVRGREAPGDLLRNTVEVSGSCLVAFLGTFLLVFTATGLSLTASFLWGVGGAVAAVAAEAVSRLVLTHPPAQASEDEAAVLILTGGMAWLLVLGGCIWLMAAQTGLPWWGDTLAGCGLALGVLGMGLTTYFGAVDELWGGDDRPGPEAVLFNGVLLGATAFGVLFVAADMAWWTALLAAAGIWIAGAVATAFCYFCADEVA</sequence>
<evidence type="ECO:0000256" key="9">
    <source>
        <dbReference type="SAM" id="Phobius"/>
    </source>
</evidence>
<dbReference type="PROSITE" id="PS00108">
    <property type="entry name" value="PROTEIN_KINASE_ST"/>
    <property type="match status" value="1"/>
</dbReference>
<keyword evidence="6 7" id="KW-0067">ATP-binding</keyword>
<feature type="binding site" evidence="7">
    <location>
        <position position="41"/>
    </location>
    <ligand>
        <name>ATP</name>
        <dbReference type="ChEBI" id="CHEBI:30616"/>
    </ligand>
</feature>
<dbReference type="Gene3D" id="3.30.200.20">
    <property type="entry name" value="Phosphorylase Kinase, domain 1"/>
    <property type="match status" value="1"/>
</dbReference>
<proteinExistence type="predicted"/>
<dbReference type="PROSITE" id="PS50011">
    <property type="entry name" value="PROTEIN_KINASE_DOM"/>
    <property type="match status" value="1"/>
</dbReference>
<keyword evidence="9" id="KW-0812">Transmembrane</keyword>
<evidence type="ECO:0000256" key="4">
    <source>
        <dbReference type="ARBA" id="ARBA00022741"/>
    </source>
</evidence>
<keyword evidence="12" id="KW-1185">Reference proteome</keyword>
<feature type="region of interest" description="Disordered" evidence="8">
    <location>
        <begin position="277"/>
        <end position="327"/>
    </location>
</feature>
<feature type="domain" description="Protein kinase" evidence="10">
    <location>
        <begin position="12"/>
        <end position="273"/>
    </location>
</feature>
<keyword evidence="9" id="KW-0472">Membrane</keyword>
<accession>A0ABV9XN65</accession>
<evidence type="ECO:0000256" key="2">
    <source>
        <dbReference type="ARBA" id="ARBA00022527"/>
    </source>
</evidence>
<keyword evidence="5 11" id="KW-0418">Kinase</keyword>
<evidence type="ECO:0000256" key="3">
    <source>
        <dbReference type="ARBA" id="ARBA00022679"/>
    </source>
</evidence>
<evidence type="ECO:0000256" key="6">
    <source>
        <dbReference type="ARBA" id="ARBA00022840"/>
    </source>
</evidence>
<dbReference type="InterPro" id="IPR011009">
    <property type="entry name" value="Kinase-like_dom_sf"/>
</dbReference>
<keyword evidence="4 7" id="KW-0547">Nucleotide-binding</keyword>
<dbReference type="InterPro" id="IPR000719">
    <property type="entry name" value="Prot_kinase_dom"/>
</dbReference>
<evidence type="ECO:0000256" key="5">
    <source>
        <dbReference type="ARBA" id="ARBA00022777"/>
    </source>
</evidence>
<keyword evidence="2" id="KW-0723">Serine/threonine-protein kinase</keyword>
<dbReference type="Gene3D" id="1.10.510.10">
    <property type="entry name" value="Transferase(Phosphotransferase) domain 1"/>
    <property type="match status" value="1"/>
</dbReference>
<dbReference type="RefSeq" id="WP_345691075.1">
    <property type="nucleotide sequence ID" value="NZ_BAABIT010000001.1"/>
</dbReference>
<evidence type="ECO:0000313" key="12">
    <source>
        <dbReference type="Proteomes" id="UP001595829"/>
    </source>
</evidence>
<evidence type="ECO:0000313" key="11">
    <source>
        <dbReference type="EMBL" id="MFC5024967.1"/>
    </source>
</evidence>
<feature type="transmembrane region" description="Helical" evidence="9">
    <location>
        <begin position="487"/>
        <end position="508"/>
    </location>
</feature>
<keyword evidence="9" id="KW-1133">Transmembrane helix</keyword>
<feature type="transmembrane region" description="Helical" evidence="9">
    <location>
        <begin position="360"/>
        <end position="381"/>
    </location>
</feature>
<feature type="transmembrane region" description="Helical" evidence="9">
    <location>
        <begin position="454"/>
        <end position="475"/>
    </location>
</feature>
<gene>
    <name evidence="11" type="ORF">ACFPM3_22850</name>
</gene>
<evidence type="ECO:0000256" key="8">
    <source>
        <dbReference type="SAM" id="MobiDB-lite"/>
    </source>
</evidence>
<evidence type="ECO:0000259" key="10">
    <source>
        <dbReference type="PROSITE" id="PS50011"/>
    </source>
</evidence>
<feature type="compositionally biased region" description="Low complexity" evidence="8">
    <location>
        <begin position="292"/>
        <end position="327"/>
    </location>
</feature>
<feature type="transmembrane region" description="Helical" evidence="9">
    <location>
        <begin position="514"/>
        <end position="539"/>
    </location>
</feature>
<dbReference type="EC" id="2.7.11.1" evidence="1"/>
<protein>
    <recommendedName>
        <fullName evidence="1">non-specific serine/threonine protein kinase</fullName>
        <ecNumber evidence="1">2.7.11.1</ecNumber>
    </recommendedName>
</protein>
<dbReference type="CDD" id="cd14014">
    <property type="entry name" value="STKc_PknB_like"/>
    <property type="match status" value="1"/>
</dbReference>
<dbReference type="GO" id="GO:0016301">
    <property type="term" value="F:kinase activity"/>
    <property type="evidence" value="ECO:0007669"/>
    <property type="project" value="UniProtKB-KW"/>
</dbReference>
<feature type="transmembrane region" description="Helical" evidence="9">
    <location>
        <begin position="420"/>
        <end position="442"/>
    </location>
</feature>
<feature type="transmembrane region" description="Helical" evidence="9">
    <location>
        <begin position="387"/>
        <end position="408"/>
    </location>
</feature>
<keyword evidence="3" id="KW-0808">Transferase</keyword>
<dbReference type="Proteomes" id="UP001595829">
    <property type="component" value="Unassembled WGS sequence"/>
</dbReference>
<comment type="caution">
    <text evidence="11">The sequence shown here is derived from an EMBL/GenBank/DDBJ whole genome shotgun (WGS) entry which is preliminary data.</text>
</comment>
<dbReference type="EMBL" id="JBHSJD010000017">
    <property type="protein sequence ID" value="MFC5024967.1"/>
    <property type="molecule type" value="Genomic_DNA"/>
</dbReference>
<dbReference type="InterPro" id="IPR017441">
    <property type="entry name" value="Protein_kinase_ATP_BS"/>
</dbReference>
<dbReference type="PANTHER" id="PTHR43289:SF6">
    <property type="entry name" value="SERINE_THREONINE-PROTEIN KINASE NEKL-3"/>
    <property type="match status" value="1"/>
</dbReference>
<dbReference type="PANTHER" id="PTHR43289">
    <property type="entry name" value="MITOGEN-ACTIVATED PROTEIN KINASE KINASE KINASE 20-RELATED"/>
    <property type="match status" value="1"/>
</dbReference>
<dbReference type="PROSITE" id="PS00107">
    <property type="entry name" value="PROTEIN_KINASE_ATP"/>
    <property type="match status" value="1"/>
</dbReference>
<dbReference type="Pfam" id="PF00069">
    <property type="entry name" value="Pkinase"/>
    <property type="match status" value="1"/>
</dbReference>